<name>A0A9N9UT34_9HYPO</name>
<sequence length="290" mass="33151">MASQRHPREYTEYVLHGKPGIGGVFEKAERRAWKKIFATHANSDNRWDRQSFESFLMTRIPHDENHVHLFRKCADSFWTLAIYLAQWPFNTTSTCPPISLTFSSFARSIAFLSGGHCHMDWPIKVTPDEPERSDLCALEYIFRALATTKVIDEFSSPVPEEEATELSRQHHDILDVLYSVQPVMNFLTWQLGPHELVPTALMLSPPPPPELSNLNVPAGTLISLLDLLIPILDRSREDSYYRVLLGKLKAAYVKLQSVEAVSFDDFTGWMGSRYETNFYTAISVLFRISP</sequence>
<gene>
    <name evidence="1" type="ORF">CBYS24578_00003536</name>
</gene>
<organism evidence="1 2">
    <name type="scientific">Clonostachys byssicola</name>
    <dbReference type="NCBI Taxonomy" id="160290"/>
    <lineage>
        <taxon>Eukaryota</taxon>
        <taxon>Fungi</taxon>
        <taxon>Dikarya</taxon>
        <taxon>Ascomycota</taxon>
        <taxon>Pezizomycotina</taxon>
        <taxon>Sordariomycetes</taxon>
        <taxon>Hypocreomycetidae</taxon>
        <taxon>Hypocreales</taxon>
        <taxon>Bionectriaceae</taxon>
        <taxon>Clonostachys</taxon>
    </lineage>
</organism>
<dbReference type="AlphaFoldDB" id="A0A9N9UT34"/>
<comment type="caution">
    <text evidence="1">The sequence shown here is derived from an EMBL/GenBank/DDBJ whole genome shotgun (WGS) entry which is preliminary data.</text>
</comment>
<evidence type="ECO:0000313" key="1">
    <source>
        <dbReference type="EMBL" id="CAG9998235.1"/>
    </source>
</evidence>
<reference evidence="2" key="1">
    <citation type="submission" date="2019-06" db="EMBL/GenBank/DDBJ databases">
        <authorList>
            <person name="Broberg M."/>
        </authorList>
    </citation>
    <scope>NUCLEOTIDE SEQUENCE [LARGE SCALE GENOMIC DNA]</scope>
</reference>
<protein>
    <submittedName>
        <fullName evidence="1">Uncharacterized protein</fullName>
    </submittedName>
</protein>
<dbReference type="EMBL" id="CABFNO020001546">
    <property type="protein sequence ID" value="CAG9998235.1"/>
    <property type="molecule type" value="Genomic_DNA"/>
</dbReference>
<keyword evidence="2" id="KW-1185">Reference proteome</keyword>
<dbReference type="Proteomes" id="UP000754883">
    <property type="component" value="Unassembled WGS sequence"/>
</dbReference>
<proteinExistence type="predicted"/>
<reference evidence="1 2" key="2">
    <citation type="submission" date="2021-10" db="EMBL/GenBank/DDBJ databases">
        <authorList>
            <person name="Piombo E."/>
        </authorList>
    </citation>
    <scope>NUCLEOTIDE SEQUENCE [LARGE SCALE GENOMIC DNA]</scope>
</reference>
<accession>A0A9N9UT34</accession>
<evidence type="ECO:0000313" key="2">
    <source>
        <dbReference type="Proteomes" id="UP000754883"/>
    </source>
</evidence>
<dbReference type="OrthoDB" id="5145510at2759"/>